<accession>A0A5N6C646</accession>
<dbReference type="InterPro" id="IPR006764">
    <property type="entry name" value="SAM_dep_MeTrfase_SAV2177_type"/>
</dbReference>
<dbReference type="Proteomes" id="UP000313066">
    <property type="component" value="Unassembled WGS sequence"/>
</dbReference>
<evidence type="ECO:0000313" key="1">
    <source>
        <dbReference type="EMBL" id="KAB8187813.1"/>
    </source>
</evidence>
<evidence type="ECO:0000313" key="2">
    <source>
        <dbReference type="Proteomes" id="UP000313066"/>
    </source>
</evidence>
<organism evidence="1 2">
    <name type="scientific">Microbispora catharanthi</name>
    <dbReference type="NCBI Taxonomy" id="1712871"/>
    <lineage>
        <taxon>Bacteria</taxon>
        <taxon>Bacillati</taxon>
        <taxon>Actinomycetota</taxon>
        <taxon>Actinomycetes</taxon>
        <taxon>Streptosporangiales</taxon>
        <taxon>Streptosporangiaceae</taxon>
        <taxon>Microbispora</taxon>
    </lineage>
</organism>
<proteinExistence type="predicted"/>
<dbReference type="CDD" id="cd02440">
    <property type="entry name" value="AdoMet_MTases"/>
    <property type="match status" value="1"/>
</dbReference>
<dbReference type="GO" id="GO:0032259">
    <property type="term" value="P:methylation"/>
    <property type="evidence" value="ECO:0007669"/>
    <property type="project" value="UniProtKB-KW"/>
</dbReference>
<comment type="caution">
    <text evidence="1">The sequence shown here is derived from an EMBL/GenBank/DDBJ whole genome shotgun (WGS) entry which is preliminary data.</text>
</comment>
<keyword evidence="2" id="KW-1185">Reference proteome</keyword>
<keyword evidence="1" id="KW-0808">Transferase</keyword>
<dbReference type="EMBL" id="VDMA02000001">
    <property type="protein sequence ID" value="KAB8187813.1"/>
    <property type="molecule type" value="Genomic_DNA"/>
</dbReference>
<dbReference type="InterPro" id="IPR029063">
    <property type="entry name" value="SAM-dependent_MTases_sf"/>
</dbReference>
<dbReference type="AlphaFoldDB" id="A0A5N6C646"/>
<gene>
    <name evidence="1" type="ORF">FH610_001170</name>
</gene>
<name>A0A5N6C646_9ACTN</name>
<dbReference type="Pfam" id="PF04672">
    <property type="entry name" value="Methyltransf_19"/>
    <property type="match status" value="1"/>
</dbReference>
<protein>
    <submittedName>
        <fullName evidence="1">SAM-dependent methyltransferase</fullName>
    </submittedName>
</protein>
<reference evidence="1 2" key="1">
    <citation type="submission" date="2019-10" db="EMBL/GenBank/DDBJ databases">
        <title>Nonomuraea sp. nov., isolated from Phyllanthus amarus.</title>
        <authorList>
            <person name="Klykleung N."/>
            <person name="Tanasupawat S."/>
        </authorList>
    </citation>
    <scope>NUCLEOTIDE SEQUENCE [LARGE SCALE GENOMIC DNA]</scope>
    <source>
        <strain evidence="1 2">CR1-09</strain>
    </source>
</reference>
<dbReference type="PIRSF" id="PIRSF017393">
    <property type="entry name" value="MTase_SAV2177"/>
    <property type="match status" value="1"/>
</dbReference>
<dbReference type="GO" id="GO:0008168">
    <property type="term" value="F:methyltransferase activity"/>
    <property type="evidence" value="ECO:0007669"/>
    <property type="project" value="UniProtKB-KW"/>
</dbReference>
<dbReference type="SUPFAM" id="SSF53335">
    <property type="entry name" value="S-adenosyl-L-methionine-dependent methyltransferases"/>
    <property type="match status" value="1"/>
</dbReference>
<keyword evidence="1" id="KW-0489">Methyltransferase</keyword>
<dbReference type="Gene3D" id="3.40.50.150">
    <property type="entry name" value="Vaccinia Virus protein VP39"/>
    <property type="match status" value="1"/>
</dbReference>
<sequence>MPLRSFTKRETRGSRVSRDEEALKAIDFSTPSVARIYDWWLGGKDNFAVDRAAAEKLLELVGSDGRLVIRQNREFLGRAVRFLSESGIRQFLDLGTGIPTQGNVHEVAHEVDPEATVVYVDNDPIVAAHGRALLTGGGRTGVVHADMRDPDTIVESPITKELIDFSKPVAVLFVAVLHFVDDDAAERVVSYFRERMAPGSYLVISHGTQGRLSEDTITETRAVYEKSTAALRDRTPEHIARFFTGFELVEPGLVDVADWRNDSDFIEHSKGGYVLGGVGRLR</sequence>